<proteinExistence type="predicted"/>
<evidence type="ECO:0000259" key="2">
    <source>
        <dbReference type="Pfam" id="PF00288"/>
    </source>
</evidence>
<evidence type="ECO:0000256" key="1">
    <source>
        <dbReference type="ARBA" id="ARBA00022777"/>
    </source>
</evidence>
<evidence type="ECO:0000313" key="4">
    <source>
        <dbReference type="Proteomes" id="UP000015361"/>
    </source>
</evidence>
<organism evidence="3 4">
    <name type="scientific">Lactococcus lactis subsp. lactis A12</name>
    <dbReference type="NCBI Taxonomy" id="1137134"/>
    <lineage>
        <taxon>Bacteria</taxon>
        <taxon>Bacillati</taxon>
        <taxon>Bacillota</taxon>
        <taxon>Bacilli</taxon>
        <taxon>Lactobacillales</taxon>
        <taxon>Streptococcaceae</taxon>
        <taxon>Lactococcus</taxon>
    </lineage>
</organism>
<dbReference type="InterPro" id="IPR006204">
    <property type="entry name" value="GHMP_kinase_N_dom"/>
</dbReference>
<feature type="domain" description="GHMP kinase N-terminal" evidence="2">
    <location>
        <begin position="99"/>
        <end position="169"/>
    </location>
</feature>
<keyword evidence="1" id="KW-0808">Transferase</keyword>
<dbReference type="Gene3D" id="3.30.230.10">
    <property type="match status" value="1"/>
</dbReference>
<comment type="caution">
    <text evidence="3">The sequence shown here is derived from an EMBL/GenBank/DDBJ whole genome shotgun (WGS) entry which is preliminary data.</text>
</comment>
<protein>
    <recommendedName>
        <fullName evidence="2">GHMP kinase N-terminal domain-containing protein</fullName>
    </recommendedName>
</protein>
<dbReference type="InterPro" id="IPR014721">
    <property type="entry name" value="Ribsml_uS5_D2-typ_fold_subgr"/>
</dbReference>
<dbReference type="InterPro" id="IPR020568">
    <property type="entry name" value="Ribosomal_Su5_D2-typ_SF"/>
</dbReference>
<dbReference type="Proteomes" id="UP000015361">
    <property type="component" value="Unassembled WGS sequence"/>
</dbReference>
<keyword evidence="1" id="KW-0418">Kinase</keyword>
<dbReference type="SUPFAM" id="SSF54211">
    <property type="entry name" value="Ribosomal protein S5 domain 2-like"/>
    <property type="match status" value="1"/>
</dbReference>
<dbReference type="Pfam" id="PF00288">
    <property type="entry name" value="GHMP_kinases_N"/>
    <property type="match status" value="1"/>
</dbReference>
<sequence length="365" mass="40630">MKDLLCGTTIPKIFKVGTVFVEPGVIASNMPKCNEITIQYPSRLDAACTDPGKIYEYSRDNIYAAGQINFCVDICKIISVKIRADENINISEAQDCKSIILHAVKLMQKILKIDNGFDINIRNDLDLRHCGLGSSASTIQVIGAAINELFGNPIKPMDLIRYLAGNHGEEIDGDDDHLVYVQSVGGSGVCGHFEGGLIVMTGRAVPIVRVGLPNKLKIVFGIPNKYTHSDANTLIIEEIKETNNFKKASKDFSREIAYRLLNDAIPELLDGNYKPMKNFIFDYCWDMGSIKNCAYAFPDITILAEKMRPLKNDEDIVFIALSTAGPGFFIATYNASKAERIFADLDMKTYIANVYNDKYKIIERK</sequence>
<name>S6EQW5_LACLL</name>
<evidence type="ECO:0000313" key="3">
    <source>
        <dbReference type="EMBL" id="CDG03705.1"/>
    </source>
</evidence>
<dbReference type="EMBL" id="CBLU010000005">
    <property type="protein sequence ID" value="CDG03705.1"/>
    <property type="molecule type" value="Genomic_DNA"/>
</dbReference>
<gene>
    <name evidence="3" type="primary">CcelDRAFT_0573</name>
    <name evidence="3" type="ORF">O9U_11155</name>
</gene>
<dbReference type="RefSeq" id="WP_021721937.1">
    <property type="nucleotide sequence ID" value="NZ_CBLU010000005.1"/>
</dbReference>
<dbReference type="AlphaFoldDB" id="S6EQW5"/>
<dbReference type="GO" id="GO:0016301">
    <property type="term" value="F:kinase activity"/>
    <property type="evidence" value="ECO:0007669"/>
    <property type="project" value="UniProtKB-KW"/>
</dbReference>
<reference evidence="3 4" key="1">
    <citation type="journal article" date="2013" name="Appl. Environ. Microbiol.">
        <title>The Carbohydrate Metabolism Signature of Lactococcus lactis Strain A12 Reveals Its Sourdough Ecosystem Origin.</title>
        <authorList>
            <person name="Passerini D."/>
            <person name="Coddeville M."/>
            <person name="Le Bourgeois P."/>
            <person name="Loubiere P."/>
            <person name="Ritzenthaler P."/>
            <person name="Fontagne-Faucher C."/>
            <person name="Daveran-Mingot M.L."/>
            <person name="Cocaign-Bousquet M."/>
        </authorList>
    </citation>
    <scope>NUCLEOTIDE SEQUENCE [LARGE SCALE GENOMIC DNA]</scope>
    <source>
        <strain evidence="3 4">A12</strain>
    </source>
</reference>
<accession>S6EQW5</accession>
<dbReference type="GO" id="GO:0005524">
    <property type="term" value="F:ATP binding"/>
    <property type="evidence" value="ECO:0007669"/>
    <property type="project" value="InterPro"/>
</dbReference>